<evidence type="ECO:0000256" key="6">
    <source>
        <dbReference type="ARBA" id="ARBA00023170"/>
    </source>
</evidence>
<keyword evidence="6" id="KW-0675">Receptor</keyword>
<feature type="region of interest" description="Disordered" evidence="8">
    <location>
        <begin position="377"/>
        <end position="408"/>
    </location>
</feature>
<keyword evidence="2 9" id="KW-0812">Transmembrane</keyword>
<comment type="caution">
    <text evidence="11">The sequence shown here is derived from an EMBL/GenBank/DDBJ whole genome shotgun (WGS) entry which is preliminary data.</text>
</comment>
<dbReference type="EMBL" id="CALNXI010000842">
    <property type="protein sequence ID" value="CAH3142767.1"/>
    <property type="molecule type" value="Genomic_DNA"/>
</dbReference>
<evidence type="ECO:0000256" key="7">
    <source>
        <dbReference type="ARBA" id="ARBA00023224"/>
    </source>
</evidence>
<name>A0ABN8PGD6_9CNID</name>
<keyword evidence="7" id="KW-0807">Transducer</keyword>
<dbReference type="PROSITE" id="PS50262">
    <property type="entry name" value="G_PROTEIN_RECEP_F1_2"/>
    <property type="match status" value="1"/>
</dbReference>
<dbReference type="PANTHER" id="PTHR45695:SF15">
    <property type="entry name" value="OPSIN RH2"/>
    <property type="match status" value="1"/>
</dbReference>
<dbReference type="Pfam" id="PF00001">
    <property type="entry name" value="7tm_1"/>
    <property type="match status" value="1"/>
</dbReference>
<keyword evidence="4" id="KW-0297">G-protein coupled receptor</keyword>
<dbReference type="PRINTS" id="PR00237">
    <property type="entry name" value="GPCRRHODOPSN"/>
</dbReference>
<dbReference type="Proteomes" id="UP001159427">
    <property type="component" value="Unassembled WGS sequence"/>
</dbReference>
<feature type="transmembrane region" description="Helical" evidence="9">
    <location>
        <begin position="101"/>
        <end position="119"/>
    </location>
</feature>
<dbReference type="InterPro" id="IPR000276">
    <property type="entry name" value="GPCR_Rhodpsn"/>
</dbReference>
<dbReference type="InterPro" id="IPR017452">
    <property type="entry name" value="GPCR_Rhodpsn_7TM"/>
</dbReference>
<evidence type="ECO:0000256" key="9">
    <source>
        <dbReference type="SAM" id="Phobius"/>
    </source>
</evidence>
<evidence type="ECO:0000256" key="5">
    <source>
        <dbReference type="ARBA" id="ARBA00023136"/>
    </source>
</evidence>
<dbReference type="SUPFAM" id="SSF81321">
    <property type="entry name" value="Family A G protein-coupled receptor-like"/>
    <property type="match status" value="1"/>
</dbReference>
<evidence type="ECO:0000256" key="1">
    <source>
        <dbReference type="ARBA" id="ARBA00004141"/>
    </source>
</evidence>
<evidence type="ECO:0000256" key="2">
    <source>
        <dbReference type="ARBA" id="ARBA00022692"/>
    </source>
</evidence>
<keyword evidence="3 9" id="KW-1133">Transmembrane helix</keyword>
<evidence type="ECO:0000256" key="8">
    <source>
        <dbReference type="SAM" id="MobiDB-lite"/>
    </source>
</evidence>
<dbReference type="CDD" id="cd00637">
    <property type="entry name" value="7tm_classA_rhodopsin-like"/>
    <property type="match status" value="1"/>
</dbReference>
<feature type="transmembrane region" description="Helical" evidence="9">
    <location>
        <begin position="139"/>
        <end position="160"/>
    </location>
</feature>
<reference evidence="11 12" key="1">
    <citation type="submission" date="2022-05" db="EMBL/GenBank/DDBJ databases">
        <authorList>
            <consortium name="Genoscope - CEA"/>
            <person name="William W."/>
        </authorList>
    </citation>
    <scope>NUCLEOTIDE SEQUENCE [LARGE SCALE GENOMIC DNA]</scope>
</reference>
<feature type="transmembrane region" description="Helical" evidence="9">
    <location>
        <begin position="279"/>
        <end position="301"/>
    </location>
</feature>
<dbReference type="PANTHER" id="PTHR45695">
    <property type="entry name" value="LEUCOKININ RECEPTOR-RELATED"/>
    <property type="match status" value="1"/>
</dbReference>
<evidence type="ECO:0000256" key="4">
    <source>
        <dbReference type="ARBA" id="ARBA00023040"/>
    </source>
</evidence>
<feature type="domain" description="G-protein coupled receptors family 1 profile" evidence="10">
    <location>
        <begin position="40"/>
        <end position="298"/>
    </location>
</feature>
<proteinExistence type="predicted"/>
<protein>
    <recommendedName>
        <fullName evidence="10">G-protein coupled receptors family 1 profile domain-containing protein</fullName>
    </recommendedName>
</protein>
<keyword evidence="12" id="KW-1185">Reference proteome</keyword>
<evidence type="ECO:0000259" key="10">
    <source>
        <dbReference type="PROSITE" id="PS50262"/>
    </source>
</evidence>
<accession>A0ABN8PGD6</accession>
<gene>
    <name evidence="11" type="ORF">PEVE_00042624</name>
</gene>
<evidence type="ECO:0000313" key="11">
    <source>
        <dbReference type="EMBL" id="CAH3142767.1"/>
    </source>
</evidence>
<feature type="transmembrane region" description="Helical" evidence="9">
    <location>
        <begin position="189"/>
        <end position="211"/>
    </location>
</feature>
<comment type="subcellular location">
    <subcellularLocation>
        <location evidence="1">Membrane</location>
        <topology evidence="1">Multi-pass membrane protein</topology>
    </subcellularLocation>
</comment>
<dbReference type="Gene3D" id="1.20.1070.10">
    <property type="entry name" value="Rhodopsin 7-helix transmembrane proteins"/>
    <property type="match status" value="1"/>
</dbReference>
<keyword evidence="5 9" id="KW-0472">Membrane</keyword>
<organism evidence="11 12">
    <name type="scientific">Porites evermanni</name>
    <dbReference type="NCBI Taxonomy" id="104178"/>
    <lineage>
        <taxon>Eukaryota</taxon>
        <taxon>Metazoa</taxon>
        <taxon>Cnidaria</taxon>
        <taxon>Anthozoa</taxon>
        <taxon>Hexacorallia</taxon>
        <taxon>Scleractinia</taxon>
        <taxon>Fungiina</taxon>
        <taxon>Poritidae</taxon>
        <taxon>Porites</taxon>
    </lineage>
</organism>
<feature type="transmembrane region" description="Helical" evidence="9">
    <location>
        <begin position="61"/>
        <end position="81"/>
    </location>
</feature>
<feature type="transmembrane region" description="Helical" evidence="9">
    <location>
        <begin position="28"/>
        <end position="49"/>
    </location>
</feature>
<feature type="transmembrane region" description="Helical" evidence="9">
    <location>
        <begin position="242"/>
        <end position="259"/>
    </location>
</feature>
<sequence>MCVRADGRNDLHSALRNRCIETIVAESFVSGFFIITGIVSNLLICTAIYRNVRLRNTIHMYIFSYVIIDLIKLVLVMPFTFGALVKGEWFATTSVCQFQGYVTSALDNATIVTMTITAIDRYVANIHLAHYLTFHRRKYVCGALAVSWLVSFAAPLALTISGDDFVFHPGYGICREEVTGNKNYLRSSILKMVFVVFPFIVISACYCRVVVNMQKTYKMAKLRRGQEEHILNIMAWRGEEDTTRFLAALILGTVIFWVPTYVCDIVDTYTHKYCLPRSIYLLSTLFVNASCSVKALIVAFMDVDFRREFNSTLKWRKTRRVIDINVAGKTEARDLAARLTAELLAENENVGFVRLELELRAHKERIVTLEQNQQILTKPATNTSPITKGKQNPRAVKGSEEQTSSLSPDIPKQITKAVQIATRKFCTNKGQICVQGPPGTSGPQGPQGPV</sequence>
<evidence type="ECO:0000256" key="3">
    <source>
        <dbReference type="ARBA" id="ARBA00022989"/>
    </source>
</evidence>
<feature type="compositionally biased region" description="Polar residues" evidence="8">
    <location>
        <begin position="377"/>
        <end position="390"/>
    </location>
</feature>
<evidence type="ECO:0000313" key="12">
    <source>
        <dbReference type="Proteomes" id="UP001159427"/>
    </source>
</evidence>